<gene>
    <name evidence="1" type="ORF">ABS772_24660</name>
</gene>
<name>A0ABV1QUL5_9HYPH</name>
<organism evidence="1 2">
    <name type="scientific">Methylorubrum podarium</name>
    <dbReference type="NCBI Taxonomy" id="200476"/>
    <lineage>
        <taxon>Bacteria</taxon>
        <taxon>Pseudomonadati</taxon>
        <taxon>Pseudomonadota</taxon>
        <taxon>Alphaproteobacteria</taxon>
        <taxon>Hyphomicrobiales</taxon>
        <taxon>Methylobacteriaceae</taxon>
        <taxon>Methylorubrum</taxon>
    </lineage>
</organism>
<dbReference type="Proteomes" id="UP001480955">
    <property type="component" value="Unassembled WGS sequence"/>
</dbReference>
<reference evidence="1 2" key="1">
    <citation type="submission" date="2024-06" db="EMBL/GenBank/DDBJ databases">
        <authorList>
            <person name="Campbell A.G."/>
        </authorList>
    </citation>
    <scope>NUCLEOTIDE SEQUENCE [LARGE SCALE GENOMIC DNA]</scope>
    <source>
        <strain evidence="1 2">EM12</strain>
    </source>
</reference>
<sequence length="44" mass="4476">MPTLLSASMIAGCALLAAVLGANLWALRVAAAMTEADEKEWTGG</sequence>
<protein>
    <submittedName>
        <fullName evidence="1">Uncharacterized protein</fullName>
    </submittedName>
</protein>
<comment type="caution">
    <text evidence="1">The sequence shown here is derived from an EMBL/GenBank/DDBJ whole genome shotgun (WGS) entry which is preliminary data.</text>
</comment>
<accession>A0ABV1QUL5</accession>
<keyword evidence="2" id="KW-1185">Reference proteome</keyword>
<proteinExistence type="predicted"/>
<evidence type="ECO:0000313" key="1">
    <source>
        <dbReference type="EMBL" id="MER2253116.1"/>
    </source>
</evidence>
<dbReference type="RefSeq" id="WP_350397317.1">
    <property type="nucleotide sequence ID" value="NZ_JBELQE010000127.1"/>
</dbReference>
<dbReference type="EMBL" id="JBELQE010000127">
    <property type="protein sequence ID" value="MER2253116.1"/>
    <property type="molecule type" value="Genomic_DNA"/>
</dbReference>
<evidence type="ECO:0000313" key="2">
    <source>
        <dbReference type="Proteomes" id="UP001480955"/>
    </source>
</evidence>